<dbReference type="InterPro" id="IPR010987">
    <property type="entry name" value="Glutathione-S-Trfase_C-like"/>
</dbReference>
<evidence type="ECO:0000256" key="2">
    <source>
        <dbReference type="ARBA" id="ARBA00009899"/>
    </source>
</evidence>
<dbReference type="RefSeq" id="XP_026027948.1">
    <property type="nucleotide sequence ID" value="XM_026172163.1"/>
</dbReference>
<dbReference type="SFLD" id="SFLDG01153">
    <property type="entry name" value="Main.4:_Theta-like"/>
    <property type="match status" value="1"/>
</dbReference>
<dbReference type="InterPro" id="IPR040077">
    <property type="entry name" value="GST_C_Theta"/>
</dbReference>
<sequence>MALELYLDLFSQPCRSVYIFAKKNNISFDFKKLSLLDGQQYGEDFGKISLIRKVPALRDGDFCLAESIAIMLYLAEKFKTPDFWYPADLQQRARVNEYLSWQHTAIRMHGSKIFWLRLMIPKVMGVEIPEDKMNAALDDLNSSLKLVEEKFLQDRPFIAGDQISLADLVAIVEIVQPVGAGVDVFEGRPKLSAWRDRVQEAIGKELFDEAHQYILGAQESVKSMDSSKMQVFKPKILRLFM</sequence>
<dbReference type="STRING" id="8154.ENSACLP00000028523"/>
<evidence type="ECO:0000256" key="4">
    <source>
        <dbReference type="ARBA" id="ARBA00012452"/>
    </source>
</evidence>
<dbReference type="SUPFAM" id="SSF47616">
    <property type="entry name" value="GST C-terminal domain-like"/>
    <property type="match status" value="1"/>
</dbReference>
<organism evidence="10 11">
    <name type="scientific">Astatotilapia calliptera</name>
    <name type="common">Eastern happy</name>
    <name type="synonym">Chromis callipterus</name>
    <dbReference type="NCBI Taxonomy" id="8154"/>
    <lineage>
        <taxon>Eukaryota</taxon>
        <taxon>Metazoa</taxon>
        <taxon>Chordata</taxon>
        <taxon>Craniata</taxon>
        <taxon>Vertebrata</taxon>
        <taxon>Euteleostomi</taxon>
        <taxon>Actinopterygii</taxon>
        <taxon>Neopterygii</taxon>
        <taxon>Teleostei</taxon>
        <taxon>Neoteleostei</taxon>
        <taxon>Acanthomorphata</taxon>
        <taxon>Ovalentaria</taxon>
        <taxon>Cichlomorphae</taxon>
        <taxon>Cichliformes</taxon>
        <taxon>Cichlidae</taxon>
        <taxon>African cichlids</taxon>
        <taxon>Pseudocrenilabrinae</taxon>
        <taxon>Haplochromini</taxon>
        <taxon>Astatotilapia</taxon>
    </lineage>
</organism>
<comment type="catalytic activity">
    <reaction evidence="7">
        <text>RX + glutathione = an S-substituted glutathione + a halide anion + H(+)</text>
        <dbReference type="Rhea" id="RHEA:16437"/>
        <dbReference type="ChEBI" id="CHEBI:15378"/>
        <dbReference type="ChEBI" id="CHEBI:16042"/>
        <dbReference type="ChEBI" id="CHEBI:17792"/>
        <dbReference type="ChEBI" id="CHEBI:57925"/>
        <dbReference type="ChEBI" id="CHEBI:90779"/>
        <dbReference type="EC" id="2.5.1.18"/>
    </reaction>
</comment>
<proteinExistence type="inferred from homology"/>
<dbReference type="GO" id="GO:0005737">
    <property type="term" value="C:cytoplasm"/>
    <property type="evidence" value="ECO:0007669"/>
    <property type="project" value="UniProtKB-SubCell"/>
</dbReference>
<dbReference type="CDD" id="cd03183">
    <property type="entry name" value="GST_C_Theta"/>
    <property type="match status" value="1"/>
</dbReference>
<protein>
    <recommendedName>
        <fullName evidence="4">glutathione transferase</fullName>
        <ecNumber evidence="4">2.5.1.18</ecNumber>
    </recommendedName>
</protein>
<evidence type="ECO:0000259" key="9">
    <source>
        <dbReference type="PROSITE" id="PS50405"/>
    </source>
</evidence>
<dbReference type="InterPro" id="IPR040079">
    <property type="entry name" value="Glutathione_S-Trfase"/>
</dbReference>
<comment type="similarity">
    <text evidence="2">Belongs to the GST superfamily. Theta family.</text>
</comment>
<dbReference type="InterPro" id="IPR040075">
    <property type="entry name" value="GST_N_Theta"/>
</dbReference>
<evidence type="ECO:0000256" key="7">
    <source>
        <dbReference type="ARBA" id="ARBA00047960"/>
    </source>
</evidence>
<dbReference type="Bgee" id="ENSACLG00000019064">
    <property type="expression patterns" value="Expressed in anal fin and 8 other cell types or tissues"/>
</dbReference>
<evidence type="ECO:0000256" key="6">
    <source>
        <dbReference type="ARBA" id="ARBA00022679"/>
    </source>
</evidence>
<comment type="subunit">
    <text evidence="3">Homodimer.</text>
</comment>
<dbReference type="FunFam" id="1.20.1050.10:FF:000008">
    <property type="entry name" value="Glutathione S-transferase theta-1"/>
    <property type="match status" value="1"/>
</dbReference>
<dbReference type="SUPFAM" id="SSF52833">
    <property type="entry name" value="Thioredoxin-like"/>
    <property type="match status" value="1"/>
</dbReference>
<name>A0A3P8QGK6_ASTCA</name>
<dbReference type="Gene3D" id="1.20.1050.10">
    <property type="match status" value="1"/>
</dbReference>
<dbReference type="PROSITE" id="PS50405">
    <property type="entry name" value="GST_CTER"/>
    <property type="match status" value="1"/>
</dbReference>
<evidence type="ECO:0000259" key="8">
    <source>
        <dbReference type="PROSITE" id="PS50404"/>
    </source>
</evidence>
<dbReference type="InterPro" id="IPR051369">
    <property type="entry name" value="GST_Theta"/>
</dbReference>
<keyword evidence="6" id="KW-0808">Transferase</keyword>
<dbReference type="SFLD" id="SFLDS00019">
    <property type="entry name" value="Glutathione_Transferase_(cytos"/>
    <property type="match status" value="1"/>
</dbReference>
<dbReference type="PANTHER" id="PTHR43917">
    <property type="match status" value="1"/>
</dbReference>
<feature type="domain" description="GST C-terminal" evidence="9">
    <location>
        <begin position="88"/>
        <end position="224"/>
    </location>
</feature>
<accession>A0A3P8QGK6</accession>
<dbReference type="PROSITE" id="PS50404">
    <property type="entry name" value="GST_NTER"/>
    <property type="match status" value="1"/>
</dbReference>
<feature type="domain" description="GST N-terminal" evidence="8">
    <location>
        <begin position="1"/>
        <end position="82"/>
    </location>
</feature>
<dbReference type="InterPro" id="IPR004045">
    <property type="entry name" value="Glutathione_S-Trfase_N"/>
</dbReference>
<dbReference type="InterPro" id="IPR036282">
    <property type="entry name" value="Glutathione-S-Trfase_C_sf"/>
</dbReference>
<keyword evidence="11" id="KW-1185">Reference proteome</keyword>
<evidence type="ECO:0000313" key="11">
    <source>
        <dbReference type="Proteomes" id="UP000265100"/>
    </source>
</evidence>
<evidence type="ECO:0000256" key="5">
    <source>
        <dbReference type="ARBA" id="ARBA00022490"/>
    </source>
</evidence>
<dbReference type="OMA" id="YHDEMLA"/>
<dbReference type="GeneTree" id="ENSGT00940000163205"/>
<reference evidence="10 11" key="1">
    <citation type="submission" date="2018-05" db="EMBL/GenBank/DDBJ databases">
        <authorList>
            <person name="Datahose"/>
        </authorList>
    </citation>
    <scope>NUCLEOTIDE SEQUENCE</scope>
</reference>
<reference evidence="10" key="4">
    <citation type="submission" date="2025-09" db="UniProtKB">
        <authorList>
            <consortium name="Ensembl"/>
        </authorList>
    </citation>
    <scope>IDENTIFICATION</scope>
</reference>
<reference evidence="10" key="3">
    <citation type="submission" date="2025-08" db="UniProtKB">
        <authorList>
            <consortium name="Ensembl"/>
        </authorList>
    </citation>
    <scope>IDENTIFICATION</scope>
</reference>
<evidence type="ECO:0000313" key="10">
    <source>
        <dbReference type="Ensembl" id="ENSACLP00000028523.2"/>
    </source>
</evidence>
<dbReference type="Proteomes" id="UP000265100">
    <property type="component" value="Chromosome 6"/>
</dbReference>
<dbReference type="GO" id="GO:0004364">
    <property type="term" value="F:glutathione transferase activity"/>
    <property type="evidence" value="ECO:0007669"/>
    <property type="project" value="UniProtKB-EC"/>
</dbReference>
<dbReference type="InterPro" id="IPR036249">
    <property type="entry name" value="Thioredoxin-like_sf"/>
</dbReference>
<dbReference type="EC" id="2.5.1.18" evidence="4"/>
<evidence type="ECO:0000256" key="3">
    <source>
        <dbReference type="ARBA" id="ARBA00011738"/>
    </source>
</evidence>
<dbReference type="GeneID" id="113024817"/>
<dbReference type="FunFam" id="3.40.30.10:FF:000086">
    <property type="entry name" value="Glutathione S-transferase theta-1"/>
    <property type="match status" value="1"/>
</dbReference>
<reference evidence="11" key="2">
    <citation type="submission" date="2023-03" db="EMBL/GenBank/DDBJ databases">
        <authorList>
            <consortium name="Wellcome Sanger Institute Data Sharing"/>
        </authorList>
    </citation>
    <scope>NUCLEOTIDE SEQUENCE [LARGE SCALE GENOMIC DNA]</scope>
</reference>
<dbReference type="GO" id="GO:0006749">
    <property type="term" value="P:glutathione metabolic process"/>
    <property type="evidence" value="ECO:0007669"/>
    <property type="project" value="TreeGrafter"/>
</dbReference>
<dbReference type="Gene3D" id="3.40.30.10">
    <property type="entry name" value="Glutaredoxin"/>
    <property type="match status" value="1"/>
</dbReference>
<dbReference type="Pfam" id="PF00043">
    <property type="entry name" value="GST_C"/>
    <property type="match status" value="1"/>
</dbReference>
<dbReference type="SFLD" id="SFLDG00358">
    <property type="entry name" value="Main_(cytGST)"/>
    <property type="match status" value="1"/>
</dbReference>
<dbReference type="AlphaFoldDB" id="A0A3P8QGK6"/>
<dbReference type="CDD" id="cd03050">
    <property type="entry name" value="GST_N_Theta"/>
    <property type="match status" value="1"/>
</dbReference>
<comment type="subcellular location">
    <subcellularLocation>
        <location evidence="1">Cytoplasm</location>
    </subcellularLocation>
</comment>
<dbReference type="Ensembl" id="ENSACLT00000029192.2">
    <property type="protein sequence ID" value="ENSACLP00000028523.2"/>
    <property type="gene ID" value="ENSACLG00000035866.1"/>
</dbReference>
<keyword evidence="5" id="KW-0963">Cytoplasm</keyword>
<dbReference type="Pfam" id="PF02798">
    <property type="entry name" value="GST_N"/>
    <property type="match status" value="1"/>
</dbReference>
<evidence type="ECO:0000256" key="1">
    <source>
        <dbReference type="ARBA" id="ARBA00004496"/>
    </source>
</evidence>
<dbReference type="PANTHER" id="PTHR43917:SF9">
    <property type="entry name" value="GLUTATHIONE S-TRANSFERASE THETA-1"/>
    <property type="match status" value="1"/>
</dbReference>
<dbReference type="InterPro" id="IPR004046">
    <property type="entry name" value="GST_C"/>
</dbReference>